<dbReference type="InterPro" id="IPR016181">
    <property type="entry name" value="Acyl_CoA_acyltransferase"/>
</dbReference>
<dbReference type="InterPro" id="IPR052523">
    <property type="entry name" value="Trichothecene_AcTrans"/>
</dbReference>
<dbReference type="OrthoDB" id="2832510at2759"/>
<dbReference type="PANTHER" id="PTHR42791:SF1">
    <property type="entry name" value="N-ACETYLTRANSFERASE DOMAIN-CONTAINING PROTEIN"/>
    <property type="match status" value="1"/>
</dbReference>
<dbReference type="Proteomes" id="UP000053599">
    <property type="component" value="Unassembled WGS sequence"/>
</dbReference>
<dbReference type="EMBL" id="KN846952">
    <property type="protein sequence ID" value="KIV82963.1"/>
    <property type="molecule type" value="Genomic_DNA"/>
</dbReference>
<dbReference type="SUPFAM" id="SSF55729">
    <property type="entry name" value="Acyl-CoA N-acyltransferases (Nat)"/>
    <property type="match status" value="1"/>
</dbReference>
<dbReference type="AlphaFoldDB" id="A0A0D1Z885"/>
<sequence>MDSRTSGRPQTTSSGQGSAITFRAAKLEEDDVLSRILCNAFLPVWNHNWFQSISEPLQPVEIGRVNGPTPRMNNLQKSRVMFYRTVIRLTRLVGGDAWVAEVPSSESHGAPVDIGAIILWLPPRKRLADHDILTLWRSGILNLTLPWHYGFTGLYRIQFVFEANVASMIAKNMPEGFQLVECGFPQIIARNPKYPGKGYASQLFKHILDRHFEQYPGTPVLLDTSTDQGVRAYERLGFKLIDQVPVDTDTDETGIRLTKAVTAGAKQRIRDTCVQRVMVKMP</sequence>
<dbReference type="Gene3D" id="3.40.630.30">
    <property type="match status" value="1"/>
</dbReference>
<dbReference type="PANTHER" id="PTHR42791">
    <property type="entry name" value="GNAT FAMILY ACETYLTRANSFERASE"/>
    <property type="match status" value="1"/>
</dbReference>
<proteinExistence type="predicted"/>
<protein>
    <submittedName>
        <fullName evidence="1">Uncharacterized protein</fullName>
    </submittedName>
</protein>
<gene>
    <name evidence="1" type="ORF">PV11_05025</name>
</gene>
<reference evidence="1 2" key="1">
    <citation type="submission" date="2015-01" db="EMBL/GenBank/DDBJ databases">
        <title>The Genome Sequence of Exophiala sideris CBS121828.</title>
        <authorList>
            <consortium name="The Broad Institute Genomics Platform"/>
            <person name="Cuomo C."/>
            <person name="de Hoog S."/>
            <person name="Gorbushina A."/>
            <person name="Stielow B."/>
            <person name="Teixiera M."/>
            <person name="Abouelleil A."/>
            <person name="Chapman S.B."/>
            <person name="Priest M."/>
            <person name="Young S.K."/>
            <person name="Wortman J."/>
            <person name="Nusbaum C."/>
            <person name="Birren B."/>
        </authorList>
    </citation>
    <scope>NUCLEOTIDE SEQUENCE [LARGE SCALE GENOMIC DNA]</scope>
    <source>
        <strain evidence="1 2">CBS 121828</strain>
    </source>
</reference>
<evidence type="ECO:0000313" key="1">
    <source>
        <dbReference type="EMBL" id="KIV82963.1"/>
    </source>
</evidence>
<dbReference type="STRING" id="1016849.A0A0D1Z885"/>
<organism evidence="1 2">
    <name type="scientific">Exophiala sideris</name>
    <dbReference type="NCBI Taxonomy" id="1016849"/>
    <lineage>
        <taxon>Eukaryota</taxon>
        <taxon>Fungi</taxon>
        <taxon>Dikarya</taxon>
        <taxon>Ascomycota</taxon>
        <taxon>Pezizomycotina</taxon>
        <taxon>Eurotiomycetes</taxon>
        <taxon>Chaetothyriomycetidae</taxon>
        <taxon>Chaetothyriales</taxon>
        <taxon>Herpotrichiellaceae</taxon>
        <taxon>Exophiala</taxon>
    </lineage>
</organism>
<evidence type="ECO:0000313" key="2">
    <source>
        <dbReference type="Proteomes" id="UP000053599"/>
    </source>
</evidence>
<name>A0A0D1Z885_9EURO</name>
<dbReference type="HOGENOM" id="CLU_1098778_0_0_1"/>
<accession>A0A0D1Z885</accession>